<evidence type="ECO:0000313" key="2">
    <source>
        <dbReference type="EMBL" id="GEO93844.1"/>
    </source>
</evidence>
<name>A0ABQ0XDR0_9MICC</name>
<reference evidence="2 3" key="1">
    <citation type="submission" date="2019-07" db="EMBL/GenBank/DDBJ databases">
        <title>Whole genome shotgun sequence of Kocuria flava NBRC 107626.</title>
        <authorList>
            <person name="Hosoyama A."/>
            <person name="Uohara A."/>
            <person name="Ohji S."/>
            <person name="Ichikawa N."/>
        </authorList>
    </citation>
    <scope>NUCLEOTIDE SEQUENCE [LARGE SCALE GENOMIC DNA]</scope>
    <source>
        <strain evidence="2 3">NBRC 107626</strain>
    </source>
</reference>
<keyword evidence="3" id="KW-1185">Reference proteome</keyword>
<dbReference type="Pfam" id="PF12728">
    <property type="entry name" value="HTH_17"/>
    <property type="match status" value="1"/>
</dbReference>
<feature type="domain" description="Helix-turn-helix" evidence="1">
    <location>
        <begin position="9"/>
        <end position="57"/>
    </location>
</feature>
<comment type="caution">
    <text evidence="2">The sequence shown here is derived from an EMBL/GenBank/DDBJ whole genome shotgun (WGS) entry which is preliminary data.</text>
</comment>
<organism evidence="2 3">
    <name type="scientific">Kocuria flava</name>
    <dbReference type="NCBI Taxonomy" id="446860"/>
    <lineage>
        <taxon>Bacteria</taxon>
        <taxon>Bacillati</taxon>
        <taxon>Actinomycetota</taxon>
        <taxon>Actinomycetes</taxon>
        <taxon>Micrococcales</taxon>
        <taxon>Micrococcaceae</taxon>
        <taxon>Kocuria</taxon>
    </lineage>
</organism>
<gene>
    <name evidence="2" type="ORF">KFL01_31500</name>
</gene>
<dbReference type="InterPro" id="IPR009061">
    <property type="entry name" value="DNA-bd_dom_put_sf"/>
</dbReference>
<dbReference type="SUPFAM" id="SSF46955">
    <property type="entry name" value="Putative DNA-binding domain"/>
    <property type="match status" value="1"/>
</dbReference>
<protein>
    <recommendedName>
        <fullName evidence="1">Helix-turn-helix domain-containing protein</fullName>
    </recommendedName>
</protein>
<dbReference type="Proteomes" id="UP000321155">
    <property type="component" value="Unassembled WGS sequence"/>
</dbReference>
<dbReference type="RefSeq" id="WP_147050829.1">
    <property type="nucleotide sequence ID" value="NZ_BJZR01000213.1"/>
</dbReference>
<dbReference type="EMBL" id="BJZR01000213">
    <property type="protein sequence ID" value="GEO93844.1"/>
    <property type="molecule type" value="Genomic_DNA"/>
</dbReference>
<sequence>MGTPEPLATPEEVAAYLGRSVQALAQLRFTGTGPAFLKTGRLIRYQWAAVEAWARQNTANSTRPQHPAGSTE</sequence>
<proteinExistence type="predicted"/>
<accession>A0ABQ0XDR0</accession>
<evidence type="ECO:0000259" key="1">
    <source>
        <dbReference type="Pfam" id="PF12728"/>
    </source>
</evidence>
<dbReference type="InterPro" id="IPR041657">
    <property type="entry name" value="HTH_17"/>
</dbReference>
<evidence type="ECO:0000313" key="3">
    <source>
        <dbReference type="Proteomes" id="UP000321155"/>
    </source>
</evidence>